<dbReference type="AlphaFoldDB" id="A0A285NB28"/>
<proteinExistence type="inferred from homology"/>
<sequence>MLNKHIIERLENIEPKLKKLEAALSDPEVLKDQKKLQQIAREHKETEHLYSLYKEYKKVQKDIEEAKSLLNSSDEEMRILAEEELKQLQKRKEELEKEIQLELIPKDPNDEKNVILEIRQGAGGDEAALFAGELFRMYQRYAERHGWKVEVLSIHPTDKGGIKEVIALIKGKGAYSRLKYESGVHRVQRVPETESSGRIHTSTATVAVLPEAEEVDIEIKPEELKIETMRASGAGGQHVNTTDSAVRITHLPTGIVVSCQDERSQLQNRAKAMQILRARLKDYYDRLEREKIEKERRSQVGTGDRSEKIRTYNFPQNRVTDHRIGYTSHRIHEILDGDLDEIIDRLIAKEQEQKLLAIENE</sequence>
<feature type="modified residue" description="N5-methylglutamine" evidence="7">
    <location>
        <position position="237"/>
    </location>
</feature>
<evidence type="ECO:0000256" key="8">
    <source>
        <dbReference type="NCBIfam" id="TIGR00019"/>
    </source>
</evidence>
<comment type="subcellular location">
    <subcellularLocation>
        <location evidence="2 7">Cytoplasm</location>
    </subcellularLocation>
</comment>
<dbReference type="RefSeq" id="WP_096999936.1">
    <property type="nucleotide sequence ID" value="NZ_OBEI01000002.1"/>
</dbReference>
<dbReference type="Gene3D" id="6.10.140.1950">
    <property type="match status" value="1"/>
</dbReference>
<reference evidence="12" key="1">
    <citation type="submission" date="2017-09" db="EMBL/GenBank/DDBJ databases">
        <authorList>
            <person name="Varghese N."/>
            <person name="Submissions S."/>
        </authorList>
    </citation>
    <scope>NUCLEOTIDE SEQUENCE [LARGE SCALE GENOMIC DNA]</scope>
    <source>
        <strain evidence="12">DSM 15103</strain>
    </source>
</reference>
<dbReference type="InterPro" id="IPR005139">
    <property type="entry name" value="PCRF"/>
</dbReference>
<dbReference type="HAMAP" id="MF_00093">
    <property type="entry name" value="Rel_fac_1"/>
    <property type="match status" value="1"/>
</dbReference>
<comment type="PTM">
    <text evidence="7">Methylated by PrmC. Methylation increases the termination efficiency of RF1.</text>
</comment>
<dbReference type="OrthoDB" id="9806673at2"/>
<dbReference type="InterPro" id="IPR050057">
    <property type="entry name" value="Prokaryotic/Mito_RF"/>
</dbReference>
<dbReference type="FunFam" id="3.30.70.1660:FF:000002">
    <property type="entry name" value="Peptide chain release factor 1"/>
    <property type="match status" value="1"/>
</dbReference>
<dbReference type="FunFam" id="3.30.160.20:FF:000004">
    <property type="entry name" value="Peptide chain release factor 1"/>
    <property type="match status" value="1"/>
</dbReference>
<keyword evidence="9" id="KW-0175">Coiled coil</keyword>
<keyword evidence="5 7" id="KW-0963">Cytoplasm</keyword>
<protein>
    <recommendedName>
        <fullName evidence="7 8">Peptide chain release factor 1</fullName>
        <shortName evidence="7">RF-1</shortName>
    </recommendedName>
</protein>
<evidence type="ECO:0000313" key="12">
    <source>
        <dbReference type="Proteomes" id="UP000219036"/>
    </source>
</evidence>
<dbReference type="GO" id="GO:0016149">
    <property type="term" value="F:translation release factor activity, codon specific"/>
    <property type="evidence" value="ECO:0007669"/>
    <property type="project" value="UniProtKB-UniRule"/>
</dbReference>
<evidence type="ECO:0000256" key="3">
    <source>
        <dbReference type="ARBA" id="ARBA00010835"/>
    </source>
</evidence>
<feature type="coiled-coil region" evidence="9">
    <location>
        <begin position="56"/>
        <end position="101"/>
    </location>
</feature>
<dbReference type="Pfam" id="PF03462">
    <property type="entry name" value="PCRF"/>
    <property type="match status" value="1"/>
</dbReference>
<dbReference type="InterPro" id="IPR045853">
    <property type="entry name" value="Pep_chain_release_fac_I_sf"/>
</dbReference>
<comment type="similarity">
    <text evidence="3 7">Belongs to the prokaryotic/mitochondrial release factor family.</text>
</comment>
<evidence type="ECO:0000256" key="1">
    <source>
        <dbReference type="ARBA" id="ARBA00002986"/>
    </source>
</evidence>
<gene>
    <name evidence="7" type="primary">prfA</name>
    <name evidence="11" type="ORF">SAMN06265182_0756</name>
</gene>
<dbReference type="NCBIfam" id="TIGR00019">
    <property type="entry name" value="prfA"/>
    <property type="match status" value="1"/>
</dbReference>
<evidence type="ECO:0000256" key="7">
    <source>
        <dbReference type="HAMAP-Rule" id="MF_00093"/>
    </source>
</evidence>
<evidence type="ECO:0000256" key="4">
    <source>
        <dbReference type="ARBA" id="ARBA00022481"/>
    </source>
</evidence>
<dbReference type="Pfam" id="PF00472">
    <property type="entry name" value="RF-1"/>
    <property type="match status" value="1"/>
</dbReference>
<dbReference type="Gene3D" id="3.30.160.20">
    <property type="match status" value="1"/>
</dbReference>
<dbReference type="PROSITE" id="PS00745">
    <property type="entry name" value="RF_PROK_I"/>
    <property type="match status" value="1"/>
</dbReference>
<dbReference type="InterPro" id="IPR000352">
    <property type="entry name" value="Pep_chain_release_fac_I"/>
</dbReference>
<evidence type="ECO:0000256" key="9">
    <source>
        <dbReference type="SAM" id="Coils"/>
    </source>
</evidence>
<dbReference type="NCBIfam" id="NF001859">
    <property type="entry name" value="PRK00591.1"/>
    <property type="match status" value="1"/>
</dbReference>
<dbReference type="Proteomes" id="UP000219036">
    <property type="component" value="Unassembled WGS sequence"/>
</dbReference>
<dbReference type="EMBL" id="OBEI01000002">
    <property type="protein sequence ID" value="SNZ06672.1"/>
    <property type="molecule type" value="Genomic_DNA"/>
</dbReference>
<dbReference type="InterPro" id="IPR004373">
    <property type="entry name" value="RF-1"/>
</dbReference>
<evidence type="ECO:0000313" key="11">
    <source>
        <dbReference type="EMBL" id="SNZ06672.1"/>
    </source>
</evidence>
<keyword evidence="12" id="KW-1185">Reference proteome</keyword>
<keyword evidence="6 7" id="KW-0648">Protein biosynthesis</keyword>
<comment type="function">
    <text evidence="1 7">Peptide chain release factor 1 directs the termination of translation in response to the peptide chain termination codons UAG and UAA.</text>
</comment>
<feature type="coiled-coil region" evidence="9">
    <location>
        <begin position="270"/>
        <end position="297"/>
    </location>
</feature>
<dbReference type="SMART" id="SM00937">
    <property type="entry name" value="PCRF"/>
    <property type="match status" value="1"/>
</dbReference>
<evidence type="ECO:0000256" key="5">
    <source>
        <dbReference type="ARBA" id="ARBA00022490"/>
    </source>
</evidence>
<dbReference type="PANTHER" id="PTHR43804:SF7">
    <property type="entry name" value="LD18447P"/>
    <property type="match status" value="1"/>
</dbReference>
<dbReference type="PANTHER" id="PTHR43804">
    <property type="entry name" value="LD18447P"/>
    <property type="match status" value="1"/>
</dbReference>
<dbReference type="SUPFAM" id="SSF75620">
    <property type="entry name" value="Release factor"/>
    <property type="match status" value="1"/>
</dbReference>
<dbReference type="Gene3D" id="3.30.70.1660">
    <property type="match status" value="1"/>
</dbReference>
<feature type="domain" description="Prokaryotic-type class I peptide chain release factors" evidence="10">
    <location>
        <begin position="230"/>
        <end position="246"/>
    </location>
</feature>
<dbReference type="FunFam" id="3.30.70.1660:FF:000004">
    <property type="entry name" value="Peptide chain release factor 1"/>
    <property type="match status" value="1"/>
</dbReference>
<evidence type="ECO:0000256" key="6">
    <source>
        <dbReference type="ARBA" id="ARBA00022917"/>
    </source>
</evidence>
<accession>A0A285NB28</accession>
<keyword evidence="4 7" id="KW-0488">Methylation</keyword>
<name>A0A285NB28_9AQUI</name>
<organism evidence="11 12">
    <name type="scientific">Persephonella hydrogeniphila</name>
    <dbReference type="NCBI Taxonomy" id="198703"/>
    <lineage>
        <taxon>Bacteria</taxon>
        <taxon>Pseudomonadati</taxon>
        <taxon>Aquificota</taxon>
        <taxon>Aquificia</taxon>
        <taxon>Aquificales</taxon>
        <taxon>Hydrogenothermaceae</taxon>
        <taxon>Persephonella</taxon>
    </lineage>
</organism>
<dbReference type="GO" id="GO:0005829">
    <property type="term" value="C:cytosol"/>
    <property type="evidence" value="ECO:0007669"/>
    <property type="project" value="UniProtKB-ARBA"/>
</dbReference>
<evidence type="ECO:0000256" key="2">
    <source>
        <dbReference type="ARBA" id="ARBA00004496"/>
    </source>
</evidence>
<evidence type="ECO:0000259" key="10">
    <source>
        <dbReference type="PROSITE" id="PS00745"/>
    </source>
</evidence>